<evidence type="ECO:0000256" key="10">
    <source>
        <dbReference type="ARBA" id="ARBA00036397"/>
    </source>
</evidence>
<comment type="catalytic activity">
    <reaction evidence="13">
        <text>tetracosanoyl-CoA + O2 = (2E)-tetracosenoyl-CoA + H2O2</text>
        <dbReference type="Rhea" id="RHEA:40319"/>
        <dbReference type="ChEBI" id="CHEBI:15379"/>
        <dbReference type="ChEBI" id="CHEBI:16240"/>
        <dbReference type="ChEBI" id="CHEBI:65052"/>
        <dbReference type="ChEBI" id="CHEBI:74693"/>
    </reaction>
    <physiologicalReaction direction="left-to-right" evidence="13">
        <dbReference type="Rhea" id="RHEA:40320"/>
    </physiologicalReaction>
</comment>
<evidence type="ECO:0000256" key="6">
    <source>
        <dbReference type="ARBA" id="ARBA00022832"/>
    </source>
</evidence>
<dbReference type="InterPro" id="IPR036250">
    <property type="entry name" value="AcylCo_DH-like_C"/>
</dbReference>
<feature type="domain" description="Acyl-CoA oxidase/dehydrogenase middle" evidence="20">
    <location>
        <begin position="188"/>
        <end position="297"/>
    </location>
</feature>
<evidence type="ECO:0000256" key="3">
    <source>
        <dbReference type="ARBA" id="ARBA00006288"/>
    </source>
</evidence>
<dbReference type="Pfam" id="PF02770">
    <property type="entry name" value="Acyl-CoA_dh_M"/>
    <property type="match status" value="1"/>
</dbReference>
<evidence type="ECO:0000256" key="13">
    <source>
        <dbReference type="ARBA" id="ARBA00048405"/>
    </source>
</evidence>
<dbReference type="PANTHER" id="PTHR10909">
    <property type="entry name" value="ELECTRON TRANSPORT OXIDOREDUCTASE"/>
    <property type="match status" value="1"/>
</dbReference>
<evidence type="ECO:0000256" key="15">
    <source>
        <dbReference type="ARBA" id="ARBA00059159"/>
    </source>
</evidence>
<feature type="domain" description="Acyl-CoA oxidase C-alpha1" evidence="21">
    <location>
        <begin position="335"/>
        <end position="488"/>
    </location>
</feature>
<name>A0A6F9D6C2_9ASCI</name>
<comment type="catalytic activity">
    <reaction evidence="14">
        <text>(2S)-pristanoyl-CoA + O2 = (2E)-pristenoyl-CoA + H2O2</text>
        <dbReference type="Rhea" id="RHEA:40459"/>
        <dbReference type="ChEBI" id="CHEBI:15379"/>
        <dbReference type="ChEBI" id="CHEBI:16240"/>
        <dbReference type="ChEBI" id="CHEBI:77099"/>
        <dbReference type="ChEBI" id="CHEBI:77293"/>
    </reaction>
    <physiologicalReaction direction="left-to-right" evidence="14">
        <dbReference type="Rhea" id="RHEA:40460"/>
    </physiologicalReaction>
</comment>
<evidence type="ECO:0000259" key="20">
    <source>
        <dbReference type="Pfam" id="PF02770"/>
    </source>
</evidence>
<keyword evidence="4 16" id="KW-0285">Flavoprotein</keyword>
<feature type="binding site" evidence="18">
    <location>
        <position position="192"/>
    </location>
    <ligand>
        <name>FAD</name>
        <dbReference type="ChEBI" id="CHEBI:57692"/>
    </ligand>
</feature>
<dbReference type="Gene3D" id="1.20.140.10">
    <property type="entry name" value="Butyryl-CoA Dehydrogenase, subunit A, domain 3"/>
    <property type="match status" value="2"/>
</dbReference>
<evidence type="ECO:0000256" key="1">
    <source>
        <dbReference type="ARBA" id="ARBA00001974"/>
    </source>
</evidence>
<evidence type="ECO:0000256" key="16">
    <source>
        <dbReference type="PIRNR" id="PIRNR000168"/>
    </source>
</evidence>
<comment type="catalytic activity">
    <reaction evidence="10">
        <text>a 2,3-saturated acyl-CoA + O2 = a (2E)-enoyl-CoA + H2O2</text>
        <dbReference type="Rhea" id="RHEA:38959"/>
        <dbReference type="ChEBI" id="CHEBI:15379"/>
        <dbReference type="ChEBI" id="CHEBI:16240"/>
        <dbReference type="ChEBI" id="CHEBI:58856"/>
        <dbReference type="ChEBI" id="CHEBI:65111"/>
        <dbReference type="EC" id="1.3.3.6"/>
    </reaction>
    <physiologicalReaction direction="left-to-right" evidence="10">
        <dbReference type="Rhea" id="RHEA:38960"/>
    </physiologicalReaction>
</comment>
<evidence type="ECO:0000256" key="7">
    <source>
        <dbReference type="ARBA" id="ARBA00023002"/>
    </source>
</evidence>
<reference evidence="22" key="1">
    <citation type="submission" date="2020-04" db="EMBL/GenBank/DDBJ databases">
        <authorList>
            <person name="Neveu A P."/>
        </authorList>
    </citation>
    <scope>NUCLEOTIDE SEQUENCE</scope>
    <source>
        <tissue evidence="22">Whole embryo</tissue>
    </source>
</reference>
<comment type="similarity">
    <text evidence="3 16">Belongs to the acyl-CoA oxidase family.</text>
</comment>
<dbReference type="AlphaFoldDB" id="A0A6F9D6C2"/>
<comment type="catalytic activity">
    <reaction evidence="11">
        <text>hexadecanedioyl-CoA + O2 = (2E)-hexadecenedioyl-CoA + H2O2</text>
        <dbReference type="Rhea" id="RHEA:40275"/>
        <dbReference type="ChEBI" id="CHEBI:15379"/>
        <dbReference type="ChEBI" id="CHEBI:16240"/>
        <dbReference type="ChEBI" id="CHEBI:77075"/>
        <dbReference type="ChEBI" id="CHEBI:77085"/>
    </reaction>
    <physiologicalReaction direction="left-to-right" evidence="11">
        <dbReference type="Rhea" id="RHEA:40276"/>
    </physiologicalReaction>
</comment>
<dbReference type="Pfam" id="PF22924">
    <property type="entry name" value="ACOX_C_alpha1"/>
    <property type="match status" value="1"/>
</dbReference>
<dbReference type="EMBL" id="LR782666">
    <property type="protein sequence ID" value="CAB3219773.1"/>
    <property type="molecule type" value="mRNA"/>
</dbReference>
<dbReference type="GO" id="GO:0071949">
    <property type="term" value="F:FAD binding"/>
    <property type="evidence" value="ECO:0007669"/>
    <property type="project" value="InterPro"/>
</dbReference>
<dbReference type="PANTHER" id="PTHR10909:SF382">
    <property type="entry name" value="ACYL-COENZYME A OXIDASE"/>
    <property type="match status" value="1"/>
</dbReference>
<dbReference type="GO" id="GO:0005504">
    <property type="term" value="F:fatty acid binding"/>
    <property type="evidence" value="ECO:0007669"/>
    <property type="project" value="TreeGrafter"/>
</dbReference>
<evidence type="ECO:0000256" key="2">
    <source>
        <dbReference type="ARBA" id="ARBA00004275"/>
    </source>
</evidence>
<comment type="subcellular location">
    <subcellularLocation>
        <location evidence="2">Peroxisome</location>
    </subcellularLocation>
</comment>
<feature type="domain" description="Acyl-CoA oxidase C-terminal" evidence="19">
    <location>
        <begin position="518"/>
        <end position="652"/>
    </location>
</feature>
<dbReference type="Pfam" id="PF01756">
    <property type="entry name" value="ACOX"/>
    <property type="match status" value="1"/>
</dbReference>
<keyword evidence="9" id="KW-0576">Peroxisome</keyword>
<dbReference type="PIRSF" id="PIRSF000168">
    <property type="entry name" value="Acyl-CoA_oxidase"/>
    <property type="match status" value="1"/>
</dbReference>
<accession>A0A6F9D6C2</accession>
<keyword evidence="5 16" id="KW-0274">FAD</keyword>
<evidence type="ECO:0000256" key="14">
    <source>
        <dbReference type="ARBA" id="ARBA00053000"/>
    </source>
</evidence>
<dbReference type="FunFam" id="2.40.110.10:FF:000005">
    <property type="entry name" value="Acyl-coenzyme A oxidase"/>
    <property type="match status" value="1"/>
</dbReference>
<comment type="catalytic activity">
    <reaction evidence="12">
        <text>hexadecanoyl-CoA + O2 = (2E)-hexadecenoyl-CoA + H2O2</text>
        <dbReference type="Rhea" id="RHEA:40167"/>
        <dbReference type="ChEBI" id="CHEBI:15379"/>
        <dbReference type="ChEBI" id="CHEBI:16240"/>
        <dbReference type="ChEBI" id="CHEBI:57379"/>
        <dbReference type="ChEBI" id="CHEBI:61526"/>
    </reaction>
    <physiologicalReaction direction="left-to-right" evidence="12">
        <dbReference type="Rhea" id="RHEA:40168"/>
    </physiologicalReaction>
</comment>
<proteinExistence type="evidence at transcript level"/>
<evidence type="ECO:0000259" key="21">
    <source>
        <dbReference type="Pfam" id="PF22924"/>
    </source>
</evidence>
<dbReference type="GO" id="GO:0003997">
    <property type="term" value="F:acyl-CoA oxidase activity"/>
    <property type="evidence" value="ECO:0007669"/>
    <property type="project" value="UniProtKB-EC"/>
</dbReference>
<keyword evidence="6" id="KW-0276">Fatty acid metabolism</keyword>
<gene>
    <name evidence="22" type="primary">Acox3-002</name>
</gene>
<dbReference type="InterPro" id="IPR012258">
    <property type="entry name" value="Acyl-CoA_oxidase"/>
</dbReference>
<dbReference type="GO" id="GO:0033540">
    <property type="term" value="P:fatty acid beta-oxidation using acyl-CoA oxidase"/>
    <property type="evidence" value="ECO:0007669"/>
    <property type="project" value="TreeGrafter"/>
</dbReference>
<evidence type="ECO:0000256" key="8">
    <source>
        <dbReference type="ARBA" id="ARBA00023098"/>
    </source>
</evidence>
<evidence type="ECO:0000259" key="19">
    <source>
        <dbReference type="Pfam" id="PF01756"/>
    </source>
</evidence>
<dbReference type="GO" id="GO:0055088">
    <property type="term" value="P:lipid homeostasis"/>
    <property type="evidence" value="ECO:0007669"/>
    <property type="project" value="TreeGrafter"/>
</dbReference>
<comment type="cofactor">
    <cofactor evidence="1">
        <name>FAD</name>
        <dbReference type="ChEBI" id="CHEBI:57692"/>
    </cofactor>
</comment>
<dbReference type="FunFam" id="1.20.140.10:FF:000007">
    <property type="entry name" value="Acyl-coenzyme A oxidase"/>
    <property type="match status" value="1"/>
</dbReference>
<evidence type="ECO:0000256" key="12">
    <source>
        <dbReference type="ARBA" id="ARBA00036893"/>
    </source>
</evidence>
<dbReference type="SUPFAM" id="SSF47203">
    <property type="entry name" value="Acyl-CoA dehydrogenase C-terminal domain-like"/>
    <property type="match status" value="2"/>
</dbReference>
<dbReference type="SUPFAM" id="SSF56645">
    <property type="entry name" value="Acyl-CoA dehydrogenase NM domain-like"/>
    <property type="match status" value="1"/>
</dbReference>
<evidence type="ECO:0000256" key="9">
    <source>
        <dbReference type="ARBA" id="ARBA00023140"/>
    </source>
</evidence>
<organism evidence="22">
    <name type="scientific">Phallusia mammillata</name>
    <dbReference type="NCBI Taxonomy" id="59560"/>
    <lineage>
        <taxon>Eukaryota</taxon>
        <taxon>Metazoa</taxon>
        <taxon>Chordata</taxon>
        <taxon>Tunicata</taxon>
        <taxon>Ascidiacea</taxon>
        <taxon>Phlebobranchia</taxon>
        <taxon>Ascidiidae</taxon>
        <taxon>Phallusia</taxon>
    </lineage>
</organism>
<evidence type="ECO:0000256" key="18">
    <source>
        <dbReference type="PIRSR" id="PIRSR000168-2"/>
    </source>
</evidence>
<evidence type="ECO:0000256" key="11">
    <source>
        <dbReference type="ARBA" id="ARBA00036704"/>
    </source>
</evidence>
<dbReference type="GO" id="GO:0005777">
    <property type="term" value="C:peroxisome"/>
    <property type="evidence" value="ECO:0007669"/>
    <property type="project" value="UniProtKB-SubCell"/>
</dbReference>
<dbReference type="FunFam" id="1.20.140.10:FF:000010">
    <property type="entry name" value="Acyl-coenzyme A oxidase"/>
    <property type="match status" value="1"/>
</dbReference>
<sequence length="674" mass="74695">MASSKLVNCQRIFCHAKNCSALRCATEHRLHASAVAASSQVNNKMTPNEIRGKWESVSGASSNLSFDKEQMTHLLDHDNHEMRKKFRRFMSDPVMTPKYNISLAEERDIALQRLQRICDGGFISVTDFWHNPLRIFAAHEISAVIDPAMATKMTVQFNLFGGTVIKLGTKRHHDKLVKGIDTLHDIGCFGLTELGYGNNAVEMETTAVYDKATQEFIINTPTTLAQKYWITNGAIHAKHIIVFAQLEFEGEQKGIHAILVRIRDEDMKVMPGVRVEDMGHKIGLNGVDNAKLLFDNVRVPRENLLNRYSDVTEDGQFSTSIKSNRARFLVVADQLLSGRICIASMSMGGCKAALTIALRYAATRLTVGAKGKSDTAILSYQLQQRALLPLLARTYAMNLTLDYVKEQWAAQTNATNPDPVEHAKVVIYCCVIKALVGWHVGKVSNITRERCGGQGYLSCNRFGALIGSAHAAMTAEGDNSVLMQKVAKEKLGMFQPKQLTPVPEDLNNDDYLHFLLEARETTLFSELAIKLMQAGKAGLFETWMLKESDLVQGAAYAYGELLISERVKAVIDSPDTDPSLKPILKELRRLYLLDAVLGDLGWFAANEMMTPATAKLVNEATAESCRVIAPHSLQLCDAFDLSDAMLSAPIARDWVEYNVGDNQGEVEPVPESKL</sequence>
<feature type="active site" description="Proton acceptor" evidence="17">
    <location>
        <position position="476"/>
    </location>
</feature>
<dbReference type="InterPro" id="IPR002655">
    <property type="entry name" value="Acyl-CoA_oxidase_C"/>
</dbReference>
<keyword evidence="7" id="KW-0560">Oxidoreductase</keyword>
<dbReference type="InterPro" id="IPR046373">
    <property type="entry name" value="Acyl-CoA_Oxase/DH_mid-dom_sf"/>
</dbReference>
<evidence type="ECO:0000313" key="22">
    <source>
        <dbReference type="EMBL" id="CAB3219773.1"/>
    </source>
</evidence>
<dbReference type="InterPro" id="IPR009100">
    <property type="entry name" value="AcylCoA_DH/oxidase_NM_dom_sf"/>
</dbReference>
<keyword evidence="8" id="KW-0443">Lipid metabolism</keyword>
<dbReference type="InterPro" id="IPR055060">
    <property type="entry name" value="ACOX_C_alpha1"/>
</dbReference>
<evidence type="ECO:0000256" key="17">
    <source>
        <dbReference type="PIRSR" id="PIRSR000168-1"/>
    </source>
</evidence>
<evidence type="ECO:0000256" key="4">
    <source>
        <dbReference type="ARBA" id="ARBA00022630"/>
    </source>
</evidence>
<evidence type="ECO:0000256" key="5">
    <source>
        <dbReference type="ARBA" id="ARBA00022827"/>
    </source>
</evidence>
<dbReference type="Gene3D" id="2.40.110.10">
    <property type="entry name" value="Butyryl-CoA Dehydrogenase, subunit A, domain 2"/>
    <property type="match status" value="1"/>
</dbReference>
<protein>
    <recommendedName>
        <fullName evidence="16">Acyl-coenzyme A oxidase</fullName>
    </recommendedName>
</protein>
<comment type="function">
    <text evidence="15">Oxidizes the CoA-esters of 2-methyl-branched fatty acids.</text>
</comment>
<dbReference type="InterPro" id="IPR006091">
    <property type="entry name" value="Acyl-CoA_Oxase/DH_mid-dom"/>
</dbReference>